<sequence>MEETKFLTESSPIAHSKSSIANFTPKSIDNSKKGPNSLPKLFNGKPLNIYSYFALYSNSGTFNVNIPTTLIKTEDSPHPFLLRTKGNGILHCRACSHSEFFTSSQKHKNREIHIYLYKSLYRESIVFQSQEAAEEFWKSAKDSSGMIQCYIECISTPVSMTRVLWRAGMKTKYYNVISCDKRIIRSRETHKRSTCPATSLKKKKTVSIDFRYTNMIFRTSSSMNNPFKVNTPSISTIKERPKLASTLTEPNLDDSNLSLKKSRSDDPSLLMFKFDQKRRDIVNVNNPESFVVIENKNKVPEIEAMINEIISFLNAHVFKEEELKGAIFEFMNDKDNKWVFLNCKEVSLNAKIPAEIINSKKCEERSQKRRSKSFVVLKSYENKIDSPETYKHSELEKRHSVVDDKIKLPFRIRTSHKPTQATGSCTEKEILERCQKVNEKLEQIVNLKPLNYLKDVDFKEQSIKAYQIRYQLENYSFFSSQNRPETSTTESSPLLKSESTTNAVFSDKVLHHTRKLISEGINHLDEMKMNTELLRVKSHNLVGKYGGSEFWNQFISSLYKKVMSFESLNAYFKNSNLKMIISGMFKIFNGCATLEFRRHVRSSHTTLGISESNFSLYIKLFEDTLIEFDVEEDDKQVIMAQIRSMKCLICR</sequence>
<reference evidence="1" key="1">
    <citation type="submission" date="2021-09" db="EMBL/GenBank/DDBJ databases">
        <authorList>
            <consortium name="AG Swart"/>
            <person name="Singh M."/>
            <person name="Singh A."/>
            <person name="Seah K."/>
            <person name="Emmerich C."/>
        </authorList>
    </citation>
    <scope>NUCLEOTIDE SEQUENCE</scope>
    <source>
        <strain evidence="1">ATCC30299</strain>
    </source>
</reference>
<dbReference type="GO" id="GO:0020037">
    <property type="term" value="F:heme binding"/>
    <property type="evidence" value="ECO:0007669"/>
    <property type="project" value="InterPro"/>
</dbReference>
<dbReference type="GO" id="GO:0019825">
    <property type="term" value="F:oxygen binding"/>
    <property type="evidence" value="ECO:0007669"/>
    <property type="project" value="InterPro"/>
</dbReference>
<comment type="caution">
    <text evidence="1">The sequence shown here is derived from an EMBL/GenBank/DDBJ whole genome shotgun (WGS) entry which is preliminary data.</text>
</comment>
<keyword evidence="2" id="KW-1185">Reference proteome</keyword>
<dbReference type="InterPro" id="IPR012292">
    <property type="entry name" value="Globin/Proto"/>
</dbReference>
<evidence type="ECO:0000313" key="2">
    <source>
        <dbReference type="Proteomes" id="UP001162131"/>
    </source>
</evidence>
<dbReference type="InterPro" id="IPR009050">
    <property type="entry name" value="Globin-like_sf"/>
</dbReference>
<protein>
    <submittedName>
        <fullName evidence="1">Uncharacterized protein</fullName>
    </submittedName>
</protein>
<evidence type="ECO:0000313" key="1">
    <source>
        <dbReference type="EMBL" id="CAG9319334.1"/>
    </source>
</evidence>
<dbReference type="EMBL" id="CAJZBQ010000022">
    <property type="protein sequence ID" value="CAG9319334.1"/>
    <property type="molecule type" value="Genomic_DNA"/>
</dbReference>
<dbReference type="SUPFAM" id="SSF46458">
    <property type="entry name" value="Globin-like"/>
    <property type="match status" value="1"/>
</dbReference>
<proteinExistence type="predicted"/>
<dbReference type="Gene3D" id="1.10.490.10">
    <property type="entry name" value="Globins"/>
    <property type="match status" value="1"/>
</dbReference>
<name>A0AAU9J256_9CILI</name>
<gene>
    <name evidence="1" type="ORF">BSTOLATCC_MIC23542</name>
</gene>
<organism evidence="1 2">
    <name type="scientific">Blepharisma stoltei</name>
    <dbReference type="NCBI Taxonomy" id="1481888"/>
    <lineage>
        <taxon>Eukaryota</taxon>
        <taxon>Sar</taxon>
        <taxon>Alveolata</taxon>
        <taxon>Ciliophora</taxon>
        <taxon>Postciliodesmatophora</taxon>
        <taxon>Heterotrichea</taxon>
        <taxon>Heterotrichida</taxon>
        <taxon>Blepharismidae</taxon>
        <taxon>Blepharisma</taxon>
    </lineage>
</organism>
<dbReference type="Proteomes" id="UP001162131">
    <property type="component" value="Unassembled WGS sequence"/>
</dbReference>
<accession>A0AAU9J256</accession>
<dbReference type="AlphaFoldDB" id="A0AAU9J256"/>